<dbReference type="InterPro" id="IPR016040">
    <property type="entry name" value="NAD(P)-bd_dom"/>
</dbReference>
<dbReference type="SUPFAM" id="SSF51735">
    <property type="entry name" value="NAD(P)-binding Rossmann-fold domains"/>
    <property type="match status" value="1"/>
</dbReference>
<name>A0A564FX28_9HYPH</name>
<dbReference type="Proteomes" id="UP000401717">
    <property type="component" value="Unassembled WGS sequence"/>
</dbReference>
<feature type="domain" description="NAD(P)-binding" evidence="2">
    <location>
        <begin position="7"/>
        <end position="172"/>
    </location>
</feature>
<dbReference type="EMBL" id="CABFVH010000009">
    <property type="protein sequence ID" value="VUF12260.1"/>
    <property type="molecule type" value="Genomic_DNA"/>
</dbReference>
<evidence type="ECO:0000259" key="2">
    <source>
        <dbReference type="Pfam" id="PF13460"/>
    </source>
</evidence>
<dbReference type="OrthoDB" id="9771302at2"/>
<reference evidence="3 4" key="1">
    <citation type="submission" date="2019-06" db="EMBL/GenBank/DDBJ databases">
        <authorList>
            <person name="Rodrigo-Torres L."/>
            <person name="Arahal R. D."/>
            <person name="Lucena T."/>
        </authorList>
    </citation>
    <scope>NUCLEOTIDE SEQUENCE [LARGE SCALE GENOMIC DNA]</scope>
    <source>
        <strain evidence="3 4">SW08-7</strain>
    </source>
</reference>
<accession>A0A564FX28</accession>
<protein>
    <recommendedName>
        <fullName evidence="2">NAD(P)-binding domain-containing protein</fullName>
    </recommendedName>
</protein>
<sequence>MRIVIIGGSGLIGSRLAARLAEAGHSVLPASPRTGVDAVTGQGLAAALAGAEVVVDVANAPSFADGPVLDFFTRSTRNLLAAGAEAGLRHHVALSVVGTDRLQASGYFRAKLAQERLIAEGPLPYTIVRATQFFEFLGGIADAGTAAGTVRVAPTGIQPIAAADVAALLAGIAVAAPARALSAEADTGSARESASKQGLGAAPDGSAIGSGSKGIVEIAGPEAFRLDALLARILAGDGRTVLADPEAGYFGTPVTGDPLLPGPDARLAPTRLADWLPARTA</sequence>
<dbReference type="InterPro" id="IPR036291">
    <property type="entry name" value="NAD(P)-bd_dom_sf"/>
</dbReference>
<dbReference type="RefSeq" id="WP_144763227.1">
    <property type="nucleotide sequence ID" value="NZ_CABFVH010000009.1"/>
</dbReference>
<evidence type="ECO:0000256" key="1">
    <source>
        <dbReference type="SAM" id="MobiDB-lite"/>
    </source>
</evidence>
<feature type="region of interest" description="Disordered" evidence="1">
    <location>
        <begin position="187"/>
        <end position="206"/>
    </location>
</feature>
<dbReference type="Pfam" id="PF13460">
    <property type="entry name" value="NAD_binding_10"/>
    <property type="match status" value="1"/>
</dbReference>
<proteinExistence type="predicted"/>
<evidence type="ECO:0000313" key="4">
    <source>
        <dbReference type="Proteomes" id="UP000401717"/>
    </source>
</evidence>
<gene>
    <name evidence="3" type="ORF">MTDSW087_01949</name>
</gene>
<organism evidence="3 4">
    <name type="scientific">Methylobacterium dankookense</name>
    <dbReference type="NCBI Taxonomy" id="560405"/>
    <lineage>
        <taxon>Bacteria</taxon>
        <taxon>Pseudomonadati</taxon>
        <taxon>Pseudomonadota</taxon>
        <taxon>Alphaproteobacteria</taxon>
        <taxon>Hyphomicrobiales</taxon>
        <taxon>Methylobacteriaceae</taxon>
        <taxon>Methylobacterium</taxon>
    </lineage>
</organism>
<dbReference type="Gene3D" id="3.40.50.720">
    <property type="entry name" value="NAD(P)-binding Rossmann-like Domain"/>
    <property type="match status" value="1"/>
</dbReference>
<dbReference type="AlphaFoldDB" id="A0A564FX28"/>
<evidence type="ECO:0000313" key="3">
    <source>
        <dbReference type="EMBL" id="VUF12260.1"/>
    </source>
</evidence>